<dbReference type="Gene3D" id="3.40.50.1450">
    <property type="entry name" value="HybD-like"/>
    <property type="match status" value="1"/>
</dbReference>
<dbReference type="PANTHER" id="PTHR30302">
    <property type="entry name" value="HYDROGENASE 1 MATURATION PROTEASE"/>
    <property type="match status" value="1"/>
</dbReference>
<dbReference type="PRINTS" id="PR00446">
    <property type="entry name" value="HYDRGNUPTAKE"/>
</dbReference>
<name>A0A0M3G7Z8_HAEHA</name>
<dbReference type="AlphaFoldDB" id="A0A0M3G7Z8"/>
<protein>
    <submittedName>
        <fullName evidence="1">Hydrogenase 3 maturation protease</fullName>
    </submittedName>
</protein>
<dbReference type="RefSeq" id="WP_005626092.1">
    <property type="nucleotide sequence ID" value="NZ_CP031238.1"/>
</dbReference>
<reference evidence="1 2" key="1">
    <citation type="submission" date="2015-05" db="EMBL/GenBank/DDBJ databases">
        <title>Comparative analyses of the lipooligosaccharides from nottypeable Haemophilus influenzae and Haemophilus haemolyticus.</title>
        <authorList>
            <person name="Post D.M.B."/>
            <person name="Ketterer M.R."/>
            <person name="Coffin J.E."/>
            <person name="Reinders L.M."/>
            <person name="Munson R.S.Jr."/>
            <person name="Bair T.B."/>
            <person name="Murphy T.F."/>
            <person name="Foster E."/>
            <person name="Gibson B.W."/>
            <person name="Apicella M.A."/>
        </authorList>
    </citation>
    <scope>NUCLEOTIDE SEQUENCE [LARGE SCALE GENOMIC DNA]</scope>
    <source>
        <strain evidence="1 2">11P18</strain>
    </source>
</reference>
<evidence type="ECO:0000313" key="2">
    <source>
        <dbReference type="Proteomes" id="UP000034750"/>
    </source>
</evidence>
<proteinExistence type="predicted"/>
<dbReference type="Pfam" id="PF01750">
    <property type="entry name" value="HycI"/>
    <property type="match status" value="1"/>
</dbReference>
<dbReference type="InterPro" id="IPR004420">
    <property type="entry name" value="Pept_A31_hyd_mat_HycI"/>
</dbReference>
<keyword evidence="1" id="KW-0645">Protease</keyword>
<dbReference type="Proteomes" id="UP000034750">
    <property type="component" value="Unassembled WGS sequence"/>
</dbReference>
<organism evidence="1 2">
    <name type="scientific">Haemophilus haemolyticus</name>
    <dbReference type="NCBI Taxonomy" id="726"/>
    <lineage>
        <taxon>Bacteria</taxon>
        <taxon>Pseudomonadati</taxon>
        <taxon>Pseudomonadota</taxon>
        <taxon>Gammaproteobacteria</taxon>
        <taxon>Pasteurellales</taxon>
        <taxon>Pasteurellaceae</taxon>
        <taxon>Haemophilus</taxon>
    </lineage>
</organism>
<evidence type="ECO:0000313" key="1">
    <source>
        <dbReference type="EMBL" id="KKZ59077.1"/>
    </source>
</evidence>
<dbReference type="SUPFAM" id="SSF53163">
    <property type="entry name" value="HybD-like"/>
    <property type="match status" value="1"/>
</dbReference>
<dbReference type="PANTHER" id="PTHR30302:SF4">
    <property type="entry name" value="HYDROGENASE 3 MATURATION PROTEASE"/>
    <property type="match status" value="1"/>
</dbReference>
<dbReference type="GO" id="GO:0016485">
    <property type="term" value="P:protein processing"/>
    <property type="evidence" value="ECO:0007669"/>
    <property type="project" value="TreeGrafter"/>
</dbReference>
<dbReference type="GO" id="GO:0008047">
    <property type="term" value="F:enzyme activator activity"/>
    <property type="evidence" value="ECO:0007669"/>
    <property type="project" value="InterPro"/>
</dbReference>
<dbReference type="PATRIC" id="fig|726.54.peg.618"/>
<accession>A0A0M3G7Z8</accession>
<dbReference type="EMBL" id="LCTK01000013">
    <property type="protein sequence ID" value="KKZ59077.1"/>
    <property type="molecule type" value="Genomic_DNA"/>
</dbReference>
<dbReference type="NCBIfam" id="TIGR00072">
    <property type="entry name" value="hydrog_prot"/>
    <property type="match status" value="1"/>
</dbReference>
<dbReference type="CDD" id="cd06067">
    <property type="entry name" value="H2MP_MemB-H2evol"/>
    <property type="match status" value="1"/>
</dbReference>
<comment type="caution">
    <text evidence="1">The sequence shown here is derived from an EMBL/GenBank/DDBJ whole genome shotgun (WGS) entry which is preliminary data.</text>
</comment>
<gene>
    <name evidence="1" type="primary">hycI</name>
    <name evidence="1" type="ORF">AAX18_03095</name>
</gene>
<dbReference type="InterPro" id="IPR000671">
    <property type="entry name" value="Peptidase_A31"/>
</dbReference>
<keyword evidence="1" id="KW-0378">Hydrolase</keyword>
<dbReference type="GO" id="GO:0004175">
    <property type="term" value="F:endopeptidase activity"/>
    <property type="evidence" value="ECO:0007669"/>
    <property type="project" value="TreeGrafter"/>
</dbReference>
<dbReference type="InterPro" id="IPR023430">
    <property type="entry name" value="Pept_HybD-like_dom_sf"/>
</dbReference>
<dbReference type="NCBIfam" id="TIGR00142">
    <property type="entry name" value="hycI"/>
    <property type="match status" value="1"/>
</dbReference>
<sequence>MNENVILTVGNTMMGDDGAGPYLAQLCSENPLPNWTALDGGSAPENLVHQIRAMKPKRLIIFDATEMELPVGKIRIIDKELIAEMFFVSTHNLPLNFLIEQLEEDIPEVIFIGIQPDLVSFGFPMSEAVKSAVEFFYGFLKDGGDLGEITRL</sequence>